<evidence type="ECO:0000313" key="1">
    <source>
        <dbReference type="EMBL" id="KKR12475.1"/>
    </source>
</evidence>
<dbReference type="AlphaFoldDB" id="A0A0G0QPZ2"/>
<evidence type="ECO:0000313" key="2">
    <source>
        <dbReference type="Proteomes" id="UP000034665"/>
    </source>
</evidence>
<proteinExistence type="predicted"/>
<name>A0A0G0QPZ2_9BACT</name>
<gene>
    <name evidence="1" type="ORF">UT41_C0001G0019</name>
</gene>
<sequence length="84" mass="9794">MFMTAVAVFAFVFREYIHFGRNIITVPDKIMEEMHRIGKERGEGYRTLMIKFFKLGILVANIDKDPKAKIIIEEEGKKPVHLLL</sequence>
<dbReference type="Proteomes" id="UP000034665">
    <property type="component" value="Unassembled WGS sequence"/>
</dbReference>
<reference evidence="1 2" key="1">
    <citation type="journal article" date="2015" name="Nature">
        <title>rRNA introns, odd ribosomes, and small enigmatic genomes across a large radiation of phyla.</title>
        <authorList>
            <person name="Brown C.T."/>
            <person name="Hug L.A."/>
            <person name="Thomas B.C."/>
            <person name="Sharon I."/>
            <person name="Castelle C.J."/>
            <person name="Singh A."/>
            <person name="Wilkins M.J."/>
            <person name="Williams K.H."/>
            <person name="Banfield J.F."/>
        </authorList>
    </citation>
    <scope>NUCLEOTIDE SEQUENCE [LARGE SCALE GENOMIC DNA]</scope>
</reference>
<comment type="caution">
    <text evidence="1">The sequence shown here is derived from an EMBL/GenBank/DDBJ whole genome shotgun (WGS) entry which is preliminary data.</text>
</comment>
<protein>
    <submittedName>
        <fullName evidence="1">Uncharacterized protein</fullName>
    </submittedName>
</protein>
<dbReference type="EMBL" id="LBWR01000001">
    <property type="protein sequence ID" value="KKR12475.1"/>
    <property type="molecule type" value="Genomic_DNA"/>
</dbReference>
<organism evidence="1 2">
    <name type="scientific">Candidatus Wolfebacteria bacterium GW2011_GWC2_39_22</name>
    <dbReference type="NCBI Taxonomy" id="1619013"/>
    <lineage>
        <taxon>Bacteria</taxon>
        <taxon>Candidatus Wolfeibacteriota</taxon>
    </lineage>
</organism>
<accession>A0A0G0QPZ2</accession>